<reference evidence="7 8" key="1">
    <citation type="submission" date="2019-12" db="EMBL/GenBank/DDBJ databases">
        <authorList>
            <person name="Alioto T."/>
            <person name="Alioto T."/>
            <person name="Gomez Garrido J."/>
        </authorList>
    </citation>
    <scope>NUCLEOTIDE SEQUENCE [LARGE SCALE GENOMIC DNA]</scope>
</reference>
<keyword evidence="1 5" id="KW-0479">Metal-binding</keyword>
<evidence type="ECO:0000256" key="5">
    <source>
        <dbReference type="PROSITE-ProRule" id="PRU00723"/>
    </source>
</evidence>
<dbReference type="GO" id="GO:0003729">
    <property type="term" value="F:mRNA binding"/>
    <property type="evidence" value="ECO:0007669"/>
    <property type="project" value="InterPro"/>
</dbReference>
<dbReference type="InterPro" id="IPR000571">
    <property type="entry name" value="Znf_CCCH"/>
</dbReference>
<name>A0A8S0UUR6_OLEEU</name>
<proteinExistence type="predicted"/>
<gene>
    <name evidence="7" type="ORF">OLEA9_A068910</name>
</gene>
<dbReference type="FunFam" id="4.10.1000.10:FF:000002">
    <property type="entry name" value="Zinc finger protein 36, C3H1 type-like 1"/>
    <property type="match status" value="1"/>
</dbReference>
<sequence>MQREISSDYNFVGSLYSSNFLSSGSPFLDYVTADSNSPSSIINSQPNDDDMLLSSCLPRSHQIQLQHQDLIDRHHAVLSHLHKTAKQIQSLRQDNVNLKMANIDLNHRLNLLLSATSSFGLSGLDPGSSSGWGPVVDGLGKMSLGGEDGRGGEEEWDNERTAALSEGLSESPKSVVDLGRVGGSGEERVSLPKSISVRSSGYLKTVRAVGMSSGGVQAKALDRSETQRVYVNGAKKAEEALELEVYNQGMLKTELCNKWQQTGTCPYGDHCQFAHGIEELRPVLRHPRYKTEVCRMVLNGDHCPYGHRCHFRHALTDQEKFMRSMNTRSLKPLNYR</sequence>
<keyword evidence="8" id="KW-1185">Reference proteome</keyword>
<dbReference type="PROSITE" id="PS50103">
    <property type="entry name" value="ZF_C3H1"/>
    <property type="match status" value="2"/>
</dbReference>
<dbReference type="OrthoDB" id="410307at2759"/>
<evidence type="ECO:0000313" key="8">
    <source>
        <dbReference type="Proteomes" id="UP000594638"/>
    </source>
</evidence>
<dbReference type="Pfam" id="PF00642">
    <property type="entry name" value="zf-CCCH"/>
    <property type="match status" value="1"/>
</dbReference>
<feature type="domain" description="C3H1-type" evidence="6">
    <location>
        <begin position="250"/>
        <end position="278"/>
    </location>
</feature>
<evidence type="ECO:0000256" key="3">
    <source>
        <dbReference type="ARBA" id="ARBA00022771"/>
    </source>
</evidence>
<feature type="domain" description="C3H1-type" evidence="6">
    <location>
        <begin position="288"/>
        <end position="316"/>
    </location>
</feature>
<keyword evidence="4 5" id="KW-0862">Zinc</keyword>
<keyword evidence="2" id="KW-0677">Repeat</keyword>
<dbReference type="EMBL" id="CACTIH010009037">
    <property type="protein sequence ID" value="CAA3020372.1"/>
    <property type="molecule type" value="Genomic_DNA"/>
</dbReference>
<evidence type="ECO:0000313" key="7">
    <source>
        <dbReference type="EMBL" id="CAA3020372.1"/>
    </source>
</evidence>
<evidence type="ECO:0000259" key="6">
    <source>
        <dbReference type="PROSITE" id="PS50103"/>
    </source>
</evidence>
<dbReference type="Gramene" id="OE9A068910T1">
    <property type="protein sequence ID" value="OE9A068910C1"/>
    <property type="gene ID" value="OE9A068910"/>
</dbReference>
<dbReference type="Gramene" id="OE9A068910T3">
    <property type="protein sequence ID" value="OE9A068910C3"/>
    <property type="gene ID" value="OE9A068910"/>
</dbReference>
<dbReference type="Gramene" id="OE9A068910T2">
    <property type="protein sequence ID" value="OE9A068910C2"/>
    <property type="gene ID" value="OE9A068910"/>
</dbReference>
<protein>
    <submittedName>
        <fullName evidence="7">Zinc finger CCCH domain-containing 15-like</fullName>
    </submittedName>
</protein>
<dbReference type="AlphaFoldDB" id="A0A8S0UUR6"/>
<dbReference type="PANTHER" id="PTHR12547:SF175">
    <property type="entry name" value="ZINC FINGER CCCH DOMAIN-CONTAINING PROTEIN 15-LIKE"/>
    <property type="match status" value="1"/>
</dbReference>
<dbReference type="InterPro" id="IPR045877">
    <property type="entry name" value="ZFP36-like"/>
</dbReference>
<dbReference type="InterPro" id="IPR036855">
    <property type="entry name" value="Znf_CCCH_sf"/>
</dbReference>
<dbReference type="GO" id="GO:0008270">
    <property type="term" value="F:zinc ion binding"/>
    <property type="evidence" value="ECO:0007669"/>
    <property type="project" value="UniProtKB-KW"/>
</dbReference>
<dbReference type="Proteomes" id="UP000594638">
    <property type="component" value="Unassembled WGS sequence"/>
</dbReference>
<organism evidence="7 8">
    <name type="scientific">Olea europaea subsp. europaea</name>
    <dbReference type="NCBI Taxonomy" id="158383"/>
    <lineage>
        <taxon>Eukaryota</taxon>
        <taxon>Viridiplantae</taxon>
        <taxon>Streptophyta</taxon>
        <taxon>Embryophyta</taxon>
        <taxon>Tracheophyta</taxon>
        <taxon>Spermatophyta</taxon>
        <taxon>Magnoliopsida</taxon>
        <taxon>eudicotyledons</taxon>
        <taxon>Gunneridae</taxon>
        <taxon>Pentapetalae</taxon>
        <taxon>asterids</taxon>
        <taxon>lamiids</taxon>
        <taxon>Lamiales</taxon>
        <taxon>Oleaceae</taxon>
        <taxon>Oleeae</taxon>
        <taxon>Olea</taxon>
    </lineage>
</organism>
<dbReference type="GO" id="GO:0000976">
    <property type="term" value="F:transcription cis-regulatory region binding"/>
    <property type="evidence" value="ECO:0007669"/>
    <property type="project" value="EnsemblPlants"/>
</dbReference>
<evidence type="ECO:0000256" key="2">
    <source>
        <dbReference type="ARBA" id="ARBA00022737"/>
    </source>
</evidence>
<evidence type="ECO:0000256" key="4">
    <source>
        <dbReference type="ARBA" id="ARBA00022833"/>
    </source>
</evidence>
<dbReference type="PANTHER" id="PTHR12547">
    <property type="entry name" value="CCCH ZINC FINGER/TIS11-RELATED"/>
    <property type="match status" value="1"/>
</dbReference>
<feature type="zinc finger region" description="C3H1-type" evidence="5">
    <location>
        <begin position="288"/>
        <end position="316"/>
    </location>
</feature>
<accession>A0A8S0UUR6</accession>
<evidence type="ECO:0000256" key="1">
    <source>
        <dbReference type="ARBA" id="ARBA00022723"/>
    </source>
</evidence>
<dbReference type="SUPFAM" id="SSF90229">
    <property type="entry name" value="CCCH zinc finger"/>
    <property type="match status" value="2"/>
</dbReference>
<feature type="zinc finger region" description="C3H1-type" evidence="5">
    <location>
        <begin position="250"/>
        <end position="278"/>
    </location>
</feature>
<dbReference type="SMART" id="SM00356">
    <property type="entry name" value="ZnF_C3H1"/>
    <property type="match status" value="2"/>
</dbReference>
<comment type="caution">
    <text evidence="7">The sequence shown here is derived from an EMBL/GenBank/DDBJ whole genome shotgun (WGS) entry which is preliminary data.</text>
</comment>
<dbReference type="FunFam" id="4.10.1000.10:FF:000001">
    <property type="entry name" value="zinc finger CCCH domain-containing protein 15-like"/>
    <property type="match status" value="1"/>
</dbReference>
<dbReference type="Gene3D" id="4.10.1000.10">
    <property type="entry name" value="Zinc finger, CCCH-type"/>
    <property type="match status" value="2"/>
</dbReference>
<keyword evidence="3 5" id="KW-0863">Zinc-finger</keyword>